<dbReference type="InterPro" id="IPR039994">
    <property type="entry name" value="NO66-like"/>
</dbReference>
<dbReference type="PROSITE" id="PS51184">
    <property type="entry name" value="JMJC"/>
    <property type="match status" value="1"/>
</dbReference>
<dbReference type="PANTHER" id="PTHR13096:SF9">
    <property type="entry name" value="BIFUNCTIONAL LYSINE-SPECIFIC DEMETHYLASE AND HISTIDYL-HYDROXYLASE"/>
    <property type="match status" value="1"/>
</dbReference>
<dbReference type="EMBL" id="JBBIAA010000002">
    <property type="protein sequence ID" value="MEJ5944172.1"/>
    <property type="molecule type" value="Genomic_DNA"/>
</dbReference>
<evidence type="ECO:0000256" key="2">
    <source>
        <dbReference type="ARBA" id="ARBA00022723"/>
    </source>
</evidence>
<evidence type="ECO:0000313" key="6">
    <source>
        <dbReference type="EMBL" id="MEJ5944172.1"/>
    </source>
</evidence>
<gene>
    <name evidence="6" type="ORF">WDZ17_02550</name>
</gene>
<dbReference type="SMART" id="SM00558">
    <property type="entry name" value="JmjC"/>
    <property type="match status" value="1"/>
</dbReference>
<sequence length="431" mass="46126">MIAPHEDRVVGQQPDHPVSHVRRPADDAGLAALRRVVGGSADGFGARTWGLAPLLTRAEDLPRGFDDLLSARAVDELVSERGLRTPFLRVAKQGSTLPERSFTAGGGVGAAVGDQVSDDRLTRLFADGATMVLQGLHRTWPPLVTFAQSLAADLGHPVQVNAYVTPPQSRGFDDHYDVHDVFVLQVEGEKRWRIHRPVHPWPMRDQPWTSRRADVEAEAAREPLLDVVLRPGDCLYLPRGYLHAATALGGVSTHLTVGVHPWTRHALADQLVRTALADLADDEDVRASLPFGVAVDDPSATADDLELVRERLLRAVEAVDAARVAAPLAAQVRSNQRAAPVGPLAQLRAARQVEDGGATDALVLREHLAASLVARDDGGALLRSRAGDLPLAADDVDAVRSLLDRGGDAGTAALDADLARRLVLAGVLVPR</sequence>
<dbReference type="PANTHER" id="PTHR13096">
    <property type="entry name" value="MINA53 MYC INDUCED NUCLEAR ANTIGEN"/>
    <property type="match status" value="1"/>
</dbReference>
<feature type="domain" description="JmjC" evidence="5">
    <location>
        <begin position="129"/>
        <end position="276"/>
    </location>
</feature>
<evidence type="ECO:0000313" key="7">
    <source>
        <dbReference type="Proteomes" id="UP001387100"/>
    </source>
</evidence>
<reference evidence="6 7" key="1">
    <citation type="journal article" date="2017" name="Int. J. Syst. Evol. Microbiol.">
        <title>Pseudokineococcus basanitobsidens sp. nov., isolated from volcanic rock.</title>
        <authorList>
            <person name="Lee D.W."/>
            <person name="Park M.Y."/>
            <person name="Kim J.J."/>
            <person name="Kim B.S."/>
        </authorList>
    </citation>
    <scope>NUCLEOTIDE SEQUENCE [LARGE SCALE GENOMIC DNA]</scope>
    <source>
        <strain evidence="6 7">DSM 103726</strain>
    </source>
</reference>
<dbReference type="Gene3D" id="2.60.120.650">
    <property type="entry name" value="Cupin"/>
    <property type="match status" value="1"/>
</dbReference>
<comment type="cofactor">
    <cofactor evidence="1">
        <name>Fe(2+)</name>
        <dbReference type="ChEBI" id="CHEBI:29033"/>
    </cofactor>
</comment>
<name>A0ABU8RGH4_9ACTN</name>
<evidence type="ECO:0000256" key="3">
    <source>
        <dbReference type="ARBA" id="ARBA00023004"/>
    </source>
</evidence>
<dbReference type="SUPFAM" id="SSF51197">
    <property type="entry name" value="Clavaminate synthase-like"/>
    <property type="match status" value="1"/>
</dbReference>
<dbReference type="Pfam" id="PF08007">
    <property type="entry name" value="JmjC_2"/>
    <property type="match status" value="1"/>
</dbReference>
<dbReference type="Proteomes" id="UP001387100">
    <property type="component" value="Unassembled WGS sequence"/>
</dbReference>
<dbReference type="InterPro" id="IPR003347">
    <property type="entry name" value="JmjC_dom"/>
</dbReference>
<protein>
    <submittedName>
        <fullName evidence="6">Cupin domain-containing protein</fullName>
    </submittedName>
</protein>
<proteinExistence type="predicted"/>
<feature type="region of interest" description="Disordered" evidence="4">
    <location>
        <begin position="1"/>
        <end position="24"/>
    </location>
</feature>
<organism evidence="6 7">
    <name type="scientific">Pseudokineococcus basanitobsidens</name>
    <dbReference type="NCBI Taxonomy" id="1926649"/>
    <lineage>
        <taxon>Bacteria</taxon>
        <taxon>Bacillati</taxon>
        <taxon>Actinomycetota</taxon>
        <taxon>Actinomycetes</taxon>
        <taxon>Kineosporiales</taxon>
        <taxon>Kineosporiaceae</taxon>
        <taxon>Pseudokineococcus</taxon>
    </lineage>
</organism>
<evidence type="ECO:0000259" key="5">
    <source>
        <dbReference type="PROSITE" id="PS51184"/>
    </source>
</evidence>
<keyword evidence="3" id="KW-0408">Iron</keyword>
<keyword evidence="2" id="KW-0479">Metal-binding</keyword>
<keyword evidence="7" id="KW-1185">Reference proteome</keyword>
<evidence type="ECO:0000256" key="1">
    <source>
        <dbReference type="ARBA" id="ARBA00001954"/>
    </source>
</evidence>
<evidence type="ECO:0000256" key="4">
    <source>
        <dbReference type="SAM" id="MobiDB-lite"/>
    </source>
</evidence>
<accession>A0ABU8RGH4</accession>
<comment type="caution">
    <text evidence="6">The sequence shown here is derived from an EMBL/GenBank/DDBJ whole genome shotgun (WGS) entry which is preliminary data.</text>
</comment>